<accession>A0A830G8W3</accession>
<dbReference type="OrthoDB" id="9194at2157"/>
<dbReference type="EMBL" id="BMOQ01000002">
    <property type="protein sequence ID" value="GGN10978.1"/>
    <property type="molecule type" value="Genomic_DNA"/>
</dbReference>
<dbReference type="Proteomes" id="UP000608850">
    <property type="component" value="Unassembled WGS sequence"/>
</dbReference>
<keyword evidence="4" id="KW-1185">Reference proteome</keyword>
<sequence length="239" mass="26041">MIPTDGSPIGDTPALLVIDLQQGDPETDEAMVSDAGSVAGGYDAIIEHTNELVAAARDADVPVIWFKELHRPDFADYGAELESCEPPHTLRGSAAERLHPDLDVDADGDDLPPAEYVVEKRRYNCFHRTELEHLLATYDVDTVLLAGTMTNVCVHYTAHGAHEREYAFRAVEECVAAPTAELHEIGLRCMRYLQPRGVRGLDDVTGALADYDGNPVVRRVTETGRVTDDVGAVSTDVSK</sequence>
<evidence type="ECO:0000259" key="2">
    <source>
        <dbReference type="Pfam" id="PF00857"/>
    </source>
</evidence>
<dbReference type="PANTHER" id="PTHR43540:SF6">
    <property type="entry name" value="ISOCHORISMATASE-LIKE DOMAIN-CONTAINING PROTEIN"/>
    <property type="match status" value="1"/>
</dbReference>
<proteinExistence type="predicted"/>
<comment type="caution">
    <text evidence="3">The sequence shown here is derived from an EMBL/GenBank/DDBJ whole genome shotgun (WGS) entry which is preliminary data.</text>
</comment>
<dbReference type="InterPro" id="IPR036380">
    <property type="entry name" value="Isochorismatase-like_sf"/>
</dbReference>
<evidence type="ECO:0000313" key="4">
    <source>
        <dbReference type="Proteomes" id="UP000608850"/>
    </source>
</evidence>
<dbReference type="AlphaFoldDB" id="A0A830G8W3"/>
<gene>
    <name evidence="3" type="ORF">GCM10009021_08670</name>
</gene>
<dbReference type="PANTHER" id="PTHR43540">
    <property type="entry name" value="PEROXYUREIDOACRYLATE/UREIDOACRYLATE AMIDOHYDROLASE-RELATED"/>
    <property type="match status" value="1"/>
</dbReference>
<dbReference type="GO" id="GO:0016787">
    <property type="term" value="F:hydrolase activity"/>
    <property type="evidence" value="ECO:0007669"/>
    <property type="project" value="UniProtKB-KW"/>
</dbReference>
<dbReference type="SUPFAM" id="SSF52499">
    <property type="entry name" value="Isochorismatase-like hydrolases"/>
    <property type="match status" value="1"/>
</dbReference>
<dbReference type="InterPro" id="IPR050272">
    <property type="entry name" value="Isochorismatase-like_hydrls"/>
</dbReference>
<dbReference type="InterPro" id="IPR000868">
    <property type="entry name" value="Isochorismatase-like_dom"/>
</dbReference>
<evidence type="ECO:0000256" key="1">
    <source>
        <dbReference type="ARBA" id="ARBA00022801"/>
    </source>
</evidence>
<reference evidence="3 4" key="1">
    <citation type="journal article" date="2019" name="Int. J. Syst. Evol. Microbiol.">
        <title>The Global Catalogue of Microorganisms (GCM) 10K type strain sequencing project: providing services to taxonomists for standard genome sequencing and annotation.</title>
        <authorList>
            <consortium name="The Broad Institute Genomics Platform"/>
            <consortium name="The Broad Institute Genome Sequencing Center for Infectious Disease"/>
            <person name="Wu L."/>
            <person name="Ma J."/>
        </authorList>
    </citation>
    <scope>NUCLEOTIDE SEQUENCE [LARGE SCALE GENOMIC DNA]</scope>
    <source>
        <strain evidence="3 4">JCM 16331</strain>
    </source>
</reference>
<name>A0A830G8W3_9EURY</name>
<dbReference type="Pfam" id="PF00857">
    <property type="entry name" value="Isochorismatase"/>
    <property type="match status" value="1"/>
</dbReference>
<evidence type="ECO:0000313" key="3">
    <source>
        <dbReference type="EMBL" id="GGN10978.1"/>
    </source>
</evidence>
<feature type="domain" description="Isochorismatase-like" evidence="2">
    <location>
        <begin position="14"/>
        <end position="191"/>
    </location>
</feature>
<protein>
    <submittedName>
        <fullName evidence="3">Hydrolase</fullName>
    </submittedName>
</protein>
<dbReference type="Gene3D" id="3.40.50.850">
    <property type="entry name" value="Isochorismatase-like"/>
    <property type="match status" value="1"/>
</dbReference>
<dbReference type="CDD" id="cd00431">
    <property type="entry name" value="cysteine_hydrolases"/>
    <property type="match status" value="1"/>
</dbReference>
<keyword evidence="1 3" id="KW-0378">Hydrolase</keyword>
<dbReference type="RefSeq" id="WP_188877319.1">
    <property type="nucleotide sequence ID" value="NZ_BMOQ01000002.1"/>
</dbReference>
<organism evidence="3 4">
    <name type="scientific">Halarchaeum nitratireducens</name>
    <dbReference type="NCBI Taxonomy" id="489913"/>
    <lineage>
        <taxon>Archaea</taxon>
        <taxon>Methanobacteriati</taxon>
        <taxon>Methanobacteriota</taxon>
        <taxon>Stenosarchaea group</taxon>
        <taxon>Halobacteria</taxon>
        <taxon>Halobacteriales</taxon>
        <taxon>Halobacteriaceae</taxon>
    </lineage>
</organism>